<dbReference type="InterPro" id="IPR036291">
    <property type="entry name" value="NAD(P)-bd_dom_sf"/>
</dbReference>
<dbReference type="Gene3D" id="3.40.50.720">
    <property type="entry name" value="NAD(P)-binding Rossmann-like Domain"/>
    <property type="match status" value="1"/>
</dbReference>
<dbReference type="InterPro" id="IPR051450">
    <property type="entry name" value="Gfo/Idh/MocA_Oxidoreductases"/>
</dbReference>
<dbReference type="PANTHER" id="PTHR43377:SF1">
    <property type="entry name" value="BILIVERDIN REDUCTASE A"/>
    <property type="match status" value="1"/>
</dbReference>
<protein>
    <submittedName>
        <fullName evidence="3">Gfo/Idh/MocA family oxidoreductase</fullName>
    </submittedName>
</protein>
<dbReference type="Gene3D" id="3.30.360.10">
    <property type="entry name" value="Dihydrodipicolinate Reductase, domain 2"/>
    <property type="match status" value="1"/>
</dbReference>
<evidence type="ECO:0000313" key="3">
    <source>
        <dbReference type="EMBL" id="WTQ85258.1"/>
    </source>
</evidence>
<dbReference type="InterPro" id="IPR000683">
    <property type="entry name" value="Gfo/Idh/MocA-like_OxRdtase_N"/>
</dbReference>
<sequence length="303" mass="31880">MTRATAPLRLAVLGTDHVHLPDYLEVVDRDPRAALAAVYSDRPAPVAGIEPARDAAEALAGADAAVIVSTTAQHGTLLRQAVRARVPALIEKPLAASAEETGRLAVLLAAAERPVTTAMFLRCAPELREVRAKLADRALGELAGVHLRFTHPGLLDGVFTGPAAWMLAERHGAAGAFADLAVHLVDLLEWLDPSAGLRVCGASYLGRSGTDLNVGGAAVLSWGGVPVTLQAGWTSRPGGLHLHIEGTRASVTVEPRPRAGAALEAFLGQLRGDVRWEPPTAREIVRTARVLDAIDRAARTEPE</sequence>
<dbReference type="SUPFAM" id="SSF55347">
    <property type="entry name" value="Glyceraldehyde-3-phosphate dehydrogenase-like, C-terminal domain"/>
    <property type="match status" value="1"/>
</dbReference>
<dbReference type="GeneID" id="97285835"/>
<evidence type="ECO:0000313" key="4">
    <source>
        <dbReference type="Proteomes" id="UP001622557"/>
    </source>
</evidence>
<reference evidence="3 4" key="1">
    <citation type="submission" date="2022-10" db="EMBL/GenBank/DDBJ databases">
        <title>The complete genomes of actinobacterial strains from the NBC collection.</title>
        <authorList>
            <person name="Joergensen T.S."/>
            <person name="Alvarez Arevalo M."/>
            <person name="Sterndorff E.B."/>
            <person name="Faurdal D."/>
            <person name="Vuksanovic O."/>
            <person name="Mourched A.-S."/>
            <person name="Charusanti P."/>
            <person name="Shaw S."/>
            <person name="Blin K."/>
            <person name="Weber T."/>
        </authorList>
    </citation>
    <scope>NUCLEOTIDE SEQUENCE [LARGE SCALE GENOMIC DNA]</scope>
    <source>
        <strain evidence="3 4">NBC_00156</strain>
    </source>
</reference>
<evidence type="ECO:0000259" key="1">
    <source>
        <dbReference type="Pfam" id="PF01408"/>
    </source>
</evidence>
<organism evidence="3 4">
    <name type="scientific">Streptomyces achromogenes</name>
    <dbReference type="NCBI Taxonomy" id="67255"/>
    <lineage>
        <taxon>Bacteria</taxon>
        <taxon>Bacillati</taxon>
        <taxon>Actinomycetota</taxon>
        <taxon>Actinomycetes</taxon>
        <taxon>Kitasatosporales</taxon>
        <taxon>Streptomycetaceae</taxon>
        <taxon>Streptomyces</taxon>
    </lineage>
</organism>
<proteinExistence type="predicted"/>
<dbReference type="InterPro" id="IPR055170">
    <property type="entry name" value="GFO_IDH_MocA-like_dom"/>
</dbReference>
<evidence type="ECO:0000259" key="2">
    <source>
        <dbReference type="Pfam" id="PF22725"/>
    </source>
</evidence>
<gene>
    <name evidence="3" type="ORF">OG350_35360</name>
</gene>
<name>A0ABZ1L287_STRAH</name>
<dbReference type="Pfam" id="PF01408">
    <property type="entry name" value="GFO_IDH_MocA"/>
    <property type="match status" value="1"/>
</dbReference>
<dbReference type="SUPFAM" id="SSF51735">
    <property type="entry name" value="NAD(P)-binding Rossmann-fold domains"/>
    <property type="match status" value="1"/>
</dbReference>
<dbReference type="Pfam" id="PF22725">
    <property type="entry name" value="GFO_IDH_MocA_C3"/>
    <property type="match status" value="1"/>
</dbReference>
<dbReference type="Proteomes" id="UP001622557">
    <property type="component" value="Chromosome"/>
</dbReference>
<feature type="domain" description="Gfo/Idh/MocA-like oxidoreductase N-terminal" evidence="1">
    <location>
        <begin position="10"/>
        <end position="116"/>
    </location>
</feature>
<dbReference type="PANTHER" id="PTHR43377">
    <property type="entry name" value="BILIVERDIN REDUCTASE A"/>
    <property type="match status" value="1"/>
</dbReference>
<keyword evidence="4" id="KW-1185">Reference proteome</keyword>
<accession>A0ABZ1L287</accession>
<feature type="domain" description="GFO/IDH/MocA-like oxidoreductase" evidence="2">
    <location>
        <begin position="128"/>
        <end position="251"/>
    </location>
</feature>
<dbReference type="EMBL" id="CP108164">
    <property type="protein sequence ID" value="WTQ85258.1"/>
    <property type="molecule type" value="Genomic_DNA"/>
</dbReference>
<dbReference type="RefSeq" id="WP_405453647.1">
    <property type="nucleotide sequence ID" value="NZ_CP108164.1"/>
</dbReference>